<organism evidence="2 3">
    <name type="scientific">Abeliophyllum distichum</name>
    <dbReference type="NCBI Taxonomy" id="126358"/>
    <lineage>
        <taxon>Eukaryota</taxon>
        <taxon>Viridiplantae</taxon>
        <taxon>Streptophyta</taxon>
        <taxon>Embryophyta</taxon>
        <taxon>Tracheophyta</taxon>
        <taxon>Spermatophyta</taxon>
        <taxon>Magnoliopsida</taxon>
        <taxon>eudicotyledons</taxon>
        <taxon>Gunneridae</taxon>
        <taxon>Pentapetalae</taxon>
        <taxon>asterids</taxon>
        <taxon>lamiids</taxon>
        <taxon>Lamiales</taxon>
        <taxon>Oleaceae</taxon>
        <taxon>Forsythieae</taxon>
        <taxon>Abeliophyllum</taxon>
    </lineage>
</organism>
<reference evidence="3" key="1">
    <citation type="submission" date="2024-07" db="EMBL/GenBank/DDBJ databases">
        <title>Two chromosome-level genome assemblies of Korean endemic species Abeliophyllum distichum and Forsythia ovata (Oleaceae).</title>
        <authorList>
            <person name="Jang H."/>
        </authorList>
    </citation>
    <scope>NUCLEOTIDE SEQUENCE [LARGE SCALE GENOMIC DNA]</scope>
</reference>
<sequence>MSAKKIHNSPPYHLPTLPSLPRTLPNQVPKSLTTTFWPRWNHHTTFLRRNHQCHHCDPLLSSPVSTTTPIFYPKSSTISSNPLQSSLTLNLFRPSEPSNAVALRRTSIFWFWNNLHAYDRNWEIWKIREGCGDTGGVVLDCGLSDCRGCPTLVRVR</sequence>
<feature type="compositionally biased region" description="Low complexity" evidence="1">
    <location>
        <begin position="14"/>
        <end position="23"/>
    </location>
</feature>
<name>A0ABD1SZY6_9LAMI</name>
<dbReference type="AlphaFoldDB" id="A0ABD1SZY6"/>
<comment type="caution">
    <text evidence="2">The sequence shown here is derived from an EMBL/GenBank/DDBJ whole genome shotgun (WGS) entry which is preliminary data.</text>
</comment>
<accession>A0ABD1SZY6</accession>
<evidence type="ECO:0000313" key="3">
    <source>
        <dbReference type="Proteomes" id="UP001604336"/>
    </source>
</evidence>
<proteinExistence type="predicted"/>
<dbReference type="Proteomes" id="UP001604336">
    <property type="component" value="Unassembled WGS sequence"/>
</dbReference>
<evidence type="ECO:0000313" key="2">
    <source>
        <dbReference type="EMBL" id="KAL2505970.1"/>
    </source>
</evidence>
<keyword evidence="3" id="KW-1185">Reference proteome</keyword>
<gene>
    <name evidence="2" type="ORF">Adt_21591</name>
</gene>
<feature type="region of interest" description="Disordered" evidence="1">
    <location>
        <begin position="1"/>
        <end position="23"/>
    </location>
</feature>
<protein>
    <submittedName>
        <fullName evidence="2">Blue-light photoreceptor PHR2</fullName>
    </submittedName>
</protein>
<evidence type="ECO:0000256" key="1">
    <source>
        <dbReference type="SAM" id="MobiDB-lite"/>
    </source>
</evidence>
<dbReference type="EMBL" id="JBFOLK010000006">
    <property type="protein sequence ID" value="KAL2505970.1"/>
    <property type="molecule type" value="Genomic_DNA"/>
</dbReference>